<dbReference type="EMBL" id="JAPYKO010000057">
    <property type="protein sequence ID" value="MEI9406996.1"/>
    <property type="molecule type" value="Genomic_DNA"/>
</dbReference>
<evidence type="ECO:0000313" key="2">
    <source>
        <dbReference type="Proteomes" id="UP001366503"/>
    </source>
</evidence>
<keyword evidence="2" id="KW-1185">Reference proteome</keyword>
<organism evidence="1 2">
    <name type="scientific">Mesorhizobium argentiipisi</name>
    <dbReference type="NCBI Taxonomy" id="3015175"/>
    <lineage>
        <taxon>Bacteria</taxon>
        <taxon>Pseudomonadati</taxon>
        <taxon>Pseudomonadota</taxon>
        <taxon>Alphaproteobacteria</taxon>
        <taxon>Hyphomicrobiales</taxon>
        <taxon>Phyllobacteriaceae</taxon>
        <taxon>Mesorhizobium</taxon>
    </lineage>
</organism>
<protein>
    <submittedName>
        <fullName evidence="1">Uncharacterized protein</fullName>
    </submittedName>
</protein>
<dbReference type="RefSeq" id="WP_337097638.1">
    <property type="nucleotide sequence ID" value="NZ_JAPYKO010000057.1"/>
</dbReference>
<comment type="caution">
    <text evidence="1">The sequence shown here is derived from an EMBL/GenBank/DDBJ whole genome shotgun (WGS) entry which is preliminary data.</text>
</comment>
<proteinExistence type="predicted"/>
<dbReference type="Proteomes" id="UP001366503">
    <property type="component" value="Unassembled WGS sequence"/>
</dbReference>
<reference evidence="1 2" key="1">
    <citation type="submission" date="2022-12" db="EMBL/GenBank/DDBJ databases">
        <authorList>
            <person name="Muema E."/>
        </authorList>
    </citation>
    <scope>NUCLEOTIDE SEQUENCE [LARGE SCALE GENOMIC DNA]</scope>
    <source>
        <strain evidence="2">1330</strain>
    </source>
</reference>
<sequence>MADSDNTTTLPRVTHRTAAVGMASAIARSNRNAVAGCEQQASQSSSSAEALWRKWQDADAETQRLCGQQQCLERKLIETVGFPCATIQSLDGDKAEADFSAHQARWDAADRELGYSAALQAEREAAGRAADLLEALARTPATSLAGVAAKLDAVLREGQPSEDDPEFPWPQIRSVLEDVIRIGQLTGQGAQA</sequence>
<evidence type="ECO:0000313" key="1">
    <source>
        <dbReference type="EMBL" id="MEI9406996.1"/>
    </source>
</evidence>
<name>A0ABU8KMR2_9HYPH</name>
<gene>
    <name evidence="1" type="ORF">O7A05_33355</name>
</gene>
<accession>A0ABU8KMR2</accession>